<dbReference type="SUPFAM" id="SSF53218">
    <property type="entry name" value="Molybdenum cofactor biosynthesis proteins"/>
    <property type="match status" value="1"/>
</dbReference>
<dbReference type="CDD" id="cd01420">
    <property type="entry name" value="MoaC_PE"/>
    <property type="match status" value="1"/>
</dbReference>
<dbReference type="Pfam" id="PF00994">
    <property type="entry name" value="MoCF_biosynth"/>
    <property type="match status" value="1"/>
</dbReference>
<dbReference type="SUPFAM" id="SSF55040">
    <property type="entry name" value="Molybdenum cofactor biosynthesis protein C, MoaC"/>
    <property type="match status" value="1"/>
</dbReference>
<dbReference type="InterPro" id="IPR036425">
    <property type="entry name" value="MoaB/Mog-like_dom_sf"/>
</dbReference>
<dbReference type="InterPro" id="IPR008284">
    <property type="entry name" value="MoCF_biosynth_CS"/>
</dbReference>
<reference evidence="7" key="1">
    <citation type="submission" date="2015-10" db="EMBL/GenBank/DDBJ databases">
        <authorList>
            <person name="Gilbert D.G."/>
        </authorList>
    </citation>
    <scope>NUCLEOTIDE SEQUENCE</scope>
</reference>
<evidence type="ECO:0000256" key="4">
    <source>
        <dbReference type="ARBA" id="ARBA00023150"/>
    </source>
</evidence>
<dbReference type="Pfam" id="PF01967">
    <property type="entry name" value="MoaC"/>
    <property type="match status" value="1"/>
</dbReference>
<dbReference type="InterPro" id="IPR002820">
    <property type="entry name" value="Mopterin_CF_biosynth-C_dom"/>
</dbReference>
<dbReference type="CDD" id="cd00886">
    <property type="entry name" value="MogA_MoaB"/>
    <property type="match status" value="1"/>
</dbReference>
<proteinExistence type="inferred from homology"/>
<dbReference type="InterPro" id="IPR001453">
    <property type="entry name" value="MoaB/Mog_dom"/>
</dbReference>
<dbReference type="PIRSF" id="PIRSF036594">
    <property type="entry name" value="MoaC_MogA"/>
    <property type="match status" value="1"/>
</dbReference>
<dbReference type="InterPro" id="IPR047594">
    <property type="entry name" value="MoaC_bact/euk"/>
</dbReference>
<dbReference type="PROSITE" id="PS01078">
    <property type="entry name" value="MOCF_BIOSYNTHESIS_1"/>
    <property type="match status" value="1"/>
</dbReference>
<dbReference type="GO" id="GO:0006777">
    <property type="term" value="P:Mo-molybdopterin cofactor biosynthetic process"/>
    <property type="evidence" value="ECO:0007669"/>
    <property type="project" value="UniProtKB-KW"/>
</dbReference>
<dbReference type="NCBIfam" id="NF006870">
    <property type="entry name" value="PRK09364.1"/>
    <property type="match status" value="1"/>
</dbReference>
<dbReference type="NCBIfam" id="NF002947">
    <property type="entry name" value="PRK03604.1"/>
    <property type="match status" value="1"/>
</dbReference>
<evidence type="ECO:0000256" key="3">
    <source>
        <dbReference type="ARBA" id="ARBA00012575"/>
    </source>
</evidence>
<dbReference type="NCBIfam" id="TIGR00581">
    <property type="entry name" value="moaC"/>
    <property type="match status" value="1"/>
</dbReference>
<protein>
    <recommendedName>
        <fullName evidence="3">cyclic pyranopterin monophosphate synthase</fullName>
        <ecNumber evidence="3">4.6.1.17</ecNumber>
    </recommendedName>
</protein>
<dbReference type="Gene3D" id="3.40.980.10">
    <property type="entry name" value="MoaB/Mog-like domain"/>
    <property type="match status" value="1"/>
</dbReference>
<comment type="catalytic activity">
    <reaction evidence="1">
        <text>(8S)-3',8-cyclo-7,8-dihydroguanosine 5'-triphosphate = cyclic pyranopterin phosphate + diphosphate</text>
        <dbReference type="Rhea" id="RHEA:49580"/>
        <dbReference type="ChEBI" id="CHEBI:33019"/>
        <dbReference type="ChEBI" id="CHEBI:59648"/>
        <dbReference type="ChEBI" id="CHEBI:131766"/>
        <dbReference type="EC" id="4.6.1.17"/>
    </reaction>
</comment>
<dbReference type="InterPro" id="IPR036522">
    <property type="entry name" value="MoaC_sf"/>
</dbReference>
<dbReference type="SMART" id="SM00852">
    <property type="entry name" value="MoCF_biosynth"/>
    <property type="match status" value="1"/>
</dbReference>
<gene>
    <name evidence="7" type="ORF">MGWOODY_Mmi1982</name>
</gene>
<dbReference type="Gene3D" id="3.30.70.640">
    <property type="entry name" value="Molybdopterin cofactor biosynthesis C (MoaC) domain"/>
    <property type="match status" value="1"/>
</dbReference>
<dbReference type="PANTHER" id="PTHR43764">
    <property type="entry name" value="MOLYBDENUM COFACTOR BIOSYNTHESIS"/>
    <property type="match status" value="1"/>
</dbReference>
<comment type="pathway">
    <text evidence="2">Cofactor biosynthesis; molybdopterin biosynthesis.</text>
</comment>
<dbReference type="AlphaFoldDB" id="A0A160VHT6"/>
<keyword evidence="4" id="KW-0501">Molybdenum cofactor biosynthesis</keyword>
<dbReference type="EC" id="4.6.1.17" evidence="3"/>
<dbReference type="GO" id="GO:0061799">
    <property type="term" value="F:cyclic pyranopterin monophosphate synthase activity"/>
    <property type="evidence" value="ECO:0007669"/>
    <property type="project" value="UniProtKB-EC"/>
</dbReference>
<dbReference type="UniPathway" id="UPA00344"/>
<dbReference type="HAMAP" id="MF_01224_B">
    <property type="entry name" value="MoaC_B"/>
    <property type="match status" value="1"/>
</dbReference>
<evidence type="ECO:0000256" key="5">
    <source>
        <dbReference type="ARBA" id="ARBA00023239"/>
    </source>
</evidence>
<dbReference type="NCBIfam" id="TIGR00177">
    <property type="entry name" value="molyb_syn"/>
    <property type="match status" value="1"/>
</dbReference>
<dbReference type="InterPro" id="IPR023045">
    <property type="entry name" value="MoaC"/>
</dbReference>
<organism evidence="7">
    <name type="scientific">hydrothermal vent metagenome</name>
    <dbReference type="NCBI Taxonomy" id="652676"/>
    <lineage>
        <taxon>unclassified sequences</taxon>
        <taxon>metagenomes</taxon>
        <taxon>ecological metagenomes</taxon>
    </lineage>
</organism>
<evidence type="ECO:0000259" key="6">
    <source>
        <dbReference type="SMART" id="SM00852"/>
    </source>
</evidence>
<evidence type="ECO:0000313" key="7">
    <source>
        <dbReference type="EMBL" id="CUV10400.1"/>
    </source>
</evidence>
<accession>A0A160VHT6</accession>
<evidence type="ECO:0000256" key="2">
    <source>
        <dbReference type="ARBA" id="ARBA00005046"/>
    </source>
</evidence>
<evidence type="ECO:0000256" key="1">
    <source>
        <dbReference type="ARBA" id="ARBA00001637"/>
    </source>
</evidence>
<feature type="domain" description="MoaB/Mog" evidence="6">
    <location>
        <begin position="165"/>
        <end position="308"/>
    </location>
</feature>
<name>A0A160VHT6_9ZZZZ</name>
<keyword evidence="5" id="KW-0456">Lyase</keyword>
<dbReference type="InterPro" id="IPR051920">
    <property type="entry name" value="MPT_Adenylyltrnsfr/MoaC-Rel"/>
</dbReference>
<sequence length="317" mass="33952">MGDDMNEFSHLDKDGNVRMVDVTDKTATVRTAKASGKITMLSETITAIKDNALPKGNVLTTAKIAGIQAAKKTSDLIPMCHQLNLSFVDLDFDIQKDYILIKSVIKTKEATGVEMEALSAVSVSALAIYDMCKAVDKTMTIGDIRLVEKVGGKSDHGVEYRPKVGIITMSDGVFSGKREDKSGEILKNGFKKAGCTVDHKLVLPDGSDELKKSIQTWIDSGVELIITTGGTGLGPRDLTIQIVEKIFDSRLPGIEQALHAYGRGKIATAVLSRLAAGVVNSALVICLPGSPGAVQDGLSVLIPTIFHSFHMMKGEQH</sequence>
<dbReference type="InterPro" id="IPR012247">
    <property type="entry name" value="MoaC_MogA"/>
</dbReference>
<dbReference type="EMBL" id="FAXC01000411">
    <property type="protein sequence ID" value="CUV10400.1"/>
    <property type="molecule type" value="Genomic_DNA"/>
</dbReference>
<dbReference type="PANTHER" id="PTHR43764:SF1">
    <property type="entry name" value="MOLYBDOPTERIN MOLYBDOTRANSFERASE"/>
    <property type="match status" value="1"/>
</dbReference>